<dbReference type="EMBL" id="BMVN01000138">
    <property type="protein sequence ID" value="GHA78281.1"/>
    <property type="molecule type" value="Genomic_DNA"/>
</dbReference>
<evidence type="ECO:0000313" key="2">
    <source>
        <dbReference type="Proteomes" id="UP000653644"/>
    </source>
</evidence>
<evidence type="ECO:0000313" key="1">
    <source>
        <dbReference type="EMBL" id="GHA78281.1"/>
    </source>
</evidence>
<reference evidence="2" key="1">
    <citation type="journal article" date="2019" name="Int. J. Syst. Evol. Microbiol.">
        <title>The Global Catalogue of Microorganisms (GCM) 10K type strain sequencing project: providing services to taxonomists for standard genome sequencing and annotation.</title>
        <authorList>
            <consortium name="The Broad Institute Genomics Platform"/>
            <consortium name="The Broad Institute Genome Sequencing Center for Infectious Disease"/>
            <person name="Wu L."/>
            <person name="Ma J."/>
        </authorList>
    </citation>
    <scope>NUCLEOTIDE SEQUENCE [LARGE SCALE GENOMIC DNA]</scope>
    <source>
        <strain evidence="2">JCM 4733</strain>
    </source>
</reference>
<sequence length="54" mass="5516">MEGKAAVALPVHGDDGADRAVVGLAWTDERDLSPEELAVIGEDASTLPATAMPV</sequence>
<protein>
    <recommendedName>
        <fullName evidence="3">IclR-ED domain-containing protein</fullName>
    </recommendedName>
</protein>
<accession>A0ABQ3DC40</accession>
<dbReference type="RefSeq" id="WP_229918251.1">
    <property type="nucleotide sequence ID" value="NZ_BMVN01000138.1"/>
</dbReference>
<dbReference type="Proteomes" id="UP000653644">
    <property type="component" value="Unassembled WGS sequence"/>
</dbReference>
<gene>
    <name evidence="1" type="ORF">GCM10010345_94560</name>
</gene>
<proteinExistence type="predicted"/>
<name>A0ABQ3DC40_9ACTN</name>
<comment type="caution">
    <text evidence="1">The sequence shown here is derived from an EMBL/GenBank/DDBJ whole genome shotgun (WGS) entry which is preliminary data.</text>
</comment>
<organism evidence="1 2">
    <name type="scientific">Streptomyces canarius</name>
    <dbReference type="NCBI Taxonomy" id="285453"/>
    <lineage>
        <taxon>Bacteria</taxon>
        <taxon>Bacillati</taxon>
        <taxon>Actinomycetota</taxon>
        <taxon>Actinomycetes</taxon>
        <taxon>Kitasatosporales</taxon>
        <taxon>Streptomycetaceae</taxon>
        <taxon>Streptomyces</taxon>
    </lineage>
</organism>
<evidence type="ECO:0008006" key="3">
    <source>
        <dbReference type="Google" id="ProtNLM"/>
    </source>
</evidence>
<keyword evidence="2" id="KW-1185">Reference proteome</keyword>